<dbReference type="EMBL" id="ODYU01003822">
    <property type="protein sequence ID" value="SOQ43057.1"/>
    <property type="molecule type" value="Genomic_DNA"/>
</dbReference>
<protein>
    <submittedName>
        <fullName evidence="1">SFRICE_005046</fullName>
    </submittedName>
</protein>
<evidence type="ECO:0000313" key="1">
    <source>
        <dbReference type="EMBL" id="SOQ43057.1"/>
    </source>
</evidence>
<dbReference type="AlphaFoldDB" id="A0A2H1VQI3"/>
<proteinExistence type="predicted"/>
<accession>A0A2H1VQI3</accession>
<name>A0A2H1VQI3_SPOFR</name>
<reference evidence="1" key="1">
    <citation type="submission" date="2016-07" db="EMBL/GenBank/DDBJ databases">
        <authorList>
            <person name="Bretaudeau A."/>
        </authorList>
    </citation>
    <scope>NUCLEOTIDE SEQUENCE</scope>
    <source>
        <strain evidence="1">Rice</strain>
        <tissue evidence="1">Whole body</tissue>
    </source>
</reference>
<sequence length="94" mass="11633">MVTSTFLNLKWTKEKNKIKKRAKKKQTTRYKETYLQRNIIRNSGQMTNFYFNVRLVDYFKTLHTYFLFSYGNKYFLPYIDLIYRVTSFLTTFYT</sequence>
<organism evidence="1">
    <name type="scientific">Spodoptera frugiperda</name>
    <name type="common">Fall armyworm</name>
    <dbReference type="NCBI Taxonomy" id="7108"/>
    <lineage>
        <taxon>Eukaryota</taxon>
        <taxon>Metazoa</taxon>
        <taxon>Ecdysozoa</taxon>
        <taxon>Arthropoda</taxon>
        <taxon>Hexapoda</taxon>
        <taxon>Insecta</taxon>
        <taxon>Pterygota</taxon>
        <taxon>Neoptera</taxon>
        <taxon>Endopterygota</taxon>
        <taxon>Lepidoptera</taxon>
        <taxon>Glossata</taxon>
        <taxon>Ditrysia</taxon>
        <taxon>Noctuoidea</taxon>
        <taxon>Noctuidae</taxon>
        <taxon>Amphipyrinae</taxon>
        <taxon>Spodoptera</taxon>
    </lineage>
</organism>
<gene>
    <name evidence="1" type="ORF">SFRICE_005046</name>
</gene>